<dbReference type="AlphaFoldDB" id="A0AAD9LVC4"/>
<accession>A0AAD9LVC4</accession>
<reference evidence="2" key="1">
    <citation type="submission" date="2021-06" db="EMBL/GenBank/DDBJ databases">
        <title>Comparative genomics, transcriptomics and evolutionary studies reveal genomic signatures of adaptation to plant cell wall in hemibiotrophic fungi.</title>
        <authorList>
            <consortium name="DOE Joint Genome Institute"/>
            <person name="Baroncelli R."/>
            <person name="Diaz J.F."/>
            <person name="Benocci T."/>
            <person name="Peng M."/>
            <person name="Battaglia E."/>
            <person name="Haridas S."/>
            <person name="Andreopoulos W."/>
            <person name="Labutti K."/>
            <person name="Pangilinan J."/>
            <person name="Floch G.L."/>
            <person name="Makela M.R."/>
            <person name="Henrissat B."/>
            <person name="Grigoriev I.V."/>
            <person name="Crouch J.A."/>
            <person name="De Vries R.P."/>
            <person name="Sukno S.A."/>
            <person name="Thon M.R."/>
        </authorList>
    </citation>
    <scope>NUCLEOTIDE SEQUENCE</scope>
    <source>
        <strain evidence="2">MAFF235873</strain>
    </source>
</reference>
<protein>
    <submittedName>
        <fullName evidence="2">Uncharacterized protein</fullName>
    </submittedName>
</protein>
<evidence type="ECO:0000313" key="2">
    <source>
        <dbReference type="EMBL" id="KAK2021822.1"/>
    </source>
</evidence>
<dbReference type="EMBL" id="MU843077">
    <property type="protein sequence ID" value="KAK2021822.1"/>
    <property type="molecule type" value="Genomic_DNA"/>
</dbReference>
<evidence type="ECO:0000313" key="3">
    <source>
        <dbReference type="Proteomes" id="UP001232148"/>
    </source>
</evidence>
<organism evidence="2 3">
    <name type="scientific">Colletotrichum zoysiae</name>
    <dbReference type="NCBI Taxonomy" id="1216348"/>
    <lineage>
        <taxon>Eukaryota</taxon>
        <taxon>Fungi</taxon>
        <taxon>Dikarya</taxon>
        <taxon>Ascomycota</taxon>
        <taxon>Pezizomycotina</taxon>
        <taxon>Sordariomycetes</taxon>
        <taxon>Hypocreomycetidae</taxon>
        <taxon>Glomerellales</taxon>
        <taxon>Glomerellaceae</taxon>
        <taxon>Colletotrichum</taxon>
        <taxon>Colletotrichum graminicola species complex</taxon>
    </lineage>
</organism>
<gene>
    <name evidence="2" type="ORF">LX32DRAFT_228655</name>
</gene>
<evidence type="ECO:0000256" key="1">
    <source>
        <dbReference type="SAM" id="MobiDB-lite"/>
    </source>
</evidence>
<proteinExistence type="predicted"/>
<comment type="caution">
    <text evidence="2">The sequence shown here is derived from an EMBL/GenBank/DDBJ whole genome shotgun (WGS) entry which is preliminary data.</text>
</comment>
<sequence>MVACAVIPALSHLGRADRPSPAREGRASEPAQREVTATLGHSRLRGRWGRADKLTEVPQRNGGCKEMHDATAGTQTVLTTGRGLADTWAGPRRPDQFSHHEIGRVLLVSDAWLDASTRKETADGRDGGCDRWSRISSSASMPRWVCVASRCRMRGM</sequence>
<keyword evidence="3" id="KW-1185">Reference proteome</keyword>
<name>A0AAD9LVC4_9PEZI</name>
<feature type="region of interest" description="Disordered" evidence="1">
    <location>
        <begin position="14"/>
        <end position="34"/>
    </location>
</feature>
<dbReference type="Proteomes" id="UP001232148">
    <property type="component" value="Unassembled WGS sequence"/>
</dbReference>
<feature type="compositionally biased region" description="Basic and acidic residues" evidence="1">
    <location>
        <begin position="14"/>
        <end position="27"/>
    </location>
</feature>